<evidence type="ECO:0000313" key="1">
    <source>
        <dbReference type="EMBL" id="KAK1867819.1"/>
    </source>
</evidence>
<proteinExistence type="predicted"/>
<accession>A0ACC3CCY5</accession>
<comment type="caution">
    <text evidence="1">The sequence shown here is derived from an EMBL/GenBank/DDBJ whole genome shotgun (WGS) entry which is preliminary data.</text>
</comment>
<keyword evidence="2" id="KW-1185">Reference proteome</keyword>
<reference evidence="1" key="1">
    <citation type="submission" date="2019-11" db="EMBL/GenBank/DDBJ databases">
        <title>Nori genome reveals adaptations in red seaweeds to the harsh intertidal environment.</title>
        <authorList>
            <person name="Wang D."/>
            <person name="Mao Y."/>
        </authorList>
    </citation>
    <scope>NUCLEOTIDE SEQUENCE</scope>
    <source>
        <tissue evidence="1">Gametophyte</tissue>
    </source>
</reference>
<evidence type="ECO:0000313" key="2">
    <source>
        <dbReference type="Proteomes" id="UP000798662"/>
    </source>
</evidence>
<organism evidence="1 2">
    <name type="scientific">Pyropia yezoensis</name>
    <name type="common">Susabi-nori</name>
    <name type="synonym">Porphyra yezoensis</name>
    <dbReference type="NCBI Taxonomy" id="2788"/>
    <lineage>
        <taxon>Eukaryota</taxon>
        <taxon>Rhodophyta</taxon>
        <taxon>Bangiophyceae</taxon>
        <taxon>Bangiales</taxon>
        <taxon>Bangiaceae</taxon>
        <taxon>Pyropia</taxon>
    </lineage>
</organism>
<dbReference type="EMBL" id="CM020620">
    <property type="protein sequence ID" value="KAK1867819.1"/>
    <property type="molecule type" value="Genomic_DNA"/>
</dbReference>
<protein>
    <submittedName>
        <fullName evidence="1">Uncharacterized protein</fullName>
    </submittedName>
</protein>
<name>A0ACC3CCY5_PYRYE</name>
<dbReference type="Proteomes" id="UP000798662">
    <property type="component" value="Chromosome 3"/>
</dbReference>
<gene>
    <name evidence="1" type="ORF">I4F81_010318</name>
</gene>
<sequence>MDANARAAGGRPPPAPDDPLSQFFSSSRQPFTLLYYVRRLVTHTRCSRSAYVAAFVYLDRLAAAAPSLAVRTMNVHRLVLTALVVAVKVLDDDVYSAAYYCRVGGIPSVGEYVALEATLLRLLDFRVAVGVDVYRAMTRLTGCRGHGLGAKSNPAGT</sequence>